<feature type="chain" id="PRO_5016246382" description="Lipoprotein" evidence="1">
    <location>
        <begin position="20"/>
        <end position="301"/>
    </location>
</feature>
<protein>
    <recommendedName>
        <fullName evidence="4">Lipoprotein</fullName>
    </recommendedName>
</protein>
<feature type="signal peptide" evidence="1">
    <location>
        <begin position="1"/>
        <end position="19"/>
    </location>
</feature>
<proteinExistence type="predicted"/>
<reference evidence="3" key="1">
    <citation type="submission" date="2018-05" db="EMBL/GenBank/DDBJ databases">
        <authorList>
            <person name="Nie L."/>
        </authorList>
    </citation>
    <scope>NUCLEOTIDE SEQUENCE [LARGE SCALE GENOMIC DNA]</scope>
    <source>
        <strain evidence="3">NL</strain>
    </source>
</reference>
<keyword evidence="1" id="KW-0732">Signal</keyword>
<keyword evidence="3" id="KW-1185">Reference proteome</keyword>
<dbReference type="AlphaFoldDB" id="A0A328BR54"/>
<organism evidence="2 3">
    <name type="scientific">Hymenobacter edaphi</name>
    <dbReference type="NCBI Taxonomy" id="2211146"/>
    <lineage>
        <taxon>Bacteria</taxon>
        <taxon>Pseudomonadati</taxon>
        <taxon>Bacteroidota</taxon>
        <taxon>Cytophagia</taxon>
        <taxon>Cytophagales</taxon>
        <taxon>Hymenobacteraceae</taxon>
        <taxon>Hymenobacter</taxon>
    </lineage>
</organism>
<dbReference type="Proteomes" id="UP000248553">
    <property type="component" value="Unassembled WGS sequence"/>
</dbReference>
<evidence type="ECO:0008006" key="4">
    <source>
        <dbReference type="Google" id="ProtNLM"/>
    </source>
</evidence>
<sequence>MPARPFRFVLRSCAGAACGALLLTGCGQLDPATERAVNGLYPPELTPLHRYFNVAWAQNKLWDDGLAEVATYAAERVVYDKPRAYELTIITVKEDFNRAFDVKTDDYKREDLFGVMKVNEFCRIPTDNYPYHYLTSLFFRREDPLQLHKMTSSSQEWCGNTFKAITQQAEGYDLSYNSYWDGQGAGHRPLPLDVVLEDALPYTLRSLRFNDEPLLELNVLETQQTSKAAEPKRYRAEVRVARAADAEAPRPSWRVTVRLERGKDNVYWFDQQYPHLLLKHSAWDGRTLLLKQERRYAYWQH</sequence>
<dbReference type="RefSeq" id="WP_111476476.1">
    <property type="nucleotide sequence ID" value="NZ_QHKM01000001.1"/>
</dbReference>
<name>A0A328BR54_9BACT</name>
<comment type="caution">
    <text evidence="2">The sequence shown here is derived from an EMBL/GenBank/DDBJ whole genome shotgun (WGS) entry which is preliminary data.</text>
</comment>
<dbReference type="OrthoDB" id="5496093at2"/>
<evidence type="ECO:0000313" key="2">
    <source>
        <dbReference type="EMBL" id="RAK69740.1"/>
    </source>
</evidence>
<evidence type="ECO:0000313" key="3">
    <source>
        <dbReference type="Proteomes" id="UP000248553"/>
    </source>
</evidence>
<dbReference type="EMBL" id="QHKM01000001">
    <property type="protein sequence ID" value="RAK69740.1"/>
    <property type="molecule type" value="Genomic_DNA"/>
</dbReference>
<dbReference type="PROSITE" id="PS51257">
    <property type="entry name" value="PROKAR_LIPOPROTEIN"/>
    <property type="match status" value="1"/>
</dbReference>
<accession>A0A328BR54</accession>
<gene>
    <name evidence="2" type="ORF">DLM85_02480</name>
</gene>
<evidence type="ECO:0000256" key="1">
    <source>
        <dbReference type="SAM" id="SignalP"/>
    </source>
</evidence>